<accession>A0ACC3BTR5</accession>
<sequence>MLHDLLRLGVNGACLSLEHFRWAIDDIVEFVFAAHHNLRRSTVSDFLKLRGGYRRLQTPARVATFARSSVNLVALDVSCCRNGCMAFTTDDDAVTCVHCNARRFKNGSVPSMVVPYWPITPWLRMMLLDPELSVAMRDYMVIARQRAAEEDVASYSDWYDGASFRKMVKDGLIVSNADIVFGVALDGFDSWRQTGCKGWPVVVTVLSLPPEMRTKTVCMLPVMITPGPGELIDLDSFLRPLLVELHSLAAGVAGVSIYEGEEHGHTLRAFCVQVTTDMPAGQTVTRMTGHAGYTHPTASGHSTARFGRKRDDCR</sequence>
<keyword evidence="2" id="KW-1185">Reference proteome</keyword>
<dbReference type="Proteomes" id="UP000798662">
    <property type="component" value="Chromosome 1"/>
</dbReference>
<comment type="caution">
    <text evidence="1">The sequence shown here is derived from an EMBL/GenBank/DDBJ whole genome shotgun (WGS) entry which is preliminary data.</text>
</comment>
<gene>
    <name evidence="1" type="ORF">I4F81_003683</name>
</gene>
<proteinExistence type="predicted"/>
<organism evidence="1 2">
    <name type="scientific">Pyropia yezoensis</name>
    <name type="common">Susabi-nori</name>
    <name type="synonym">Porphyra yezoensis</name>
    <dbReference type="NCBI Taxonomy" id="2788"/>
    <lineage>
        <taxon>Eukaryota</taxon>
        <taxon>Rhodophyta</taxon>
        <taxon>Bangiophyceae</taxon>
        <taxon>Bangiales</taxon>
        <taxon>Bangiaceae</taxon>
        <taxon>Pyropia</taxon>
    </lineage>
</organism>
<name>A0ACC3BTR5_PYRYE</name>
<evidence type="ECO:0000313" key="2">
    <source>
        <dbReference type="Proteomes" id="UP000798662"/>
    </source>
</evidence>
<protein>
    <submittedName>
        <fullName evidence="1">Uncharacterized protein</fullName>
    </submittedName>
</protein>
<dbReference type="EMBL" id="CM020618">
    <property type="protein sequence ID" value="KAK1861099.1"/>
    <property type="molecule type" value="Genomic_DNA"/>
</dbReference>
<evidence type="ECO:0000313" key="1">
    <source>
        <dbReference type="EMBL" id="KAK1861099.1"/>
    </source>
</evidence>
<reference evidence="1" key="1">
    <citation type="submission" date="2019-11" db="EMBL/GenBank/DDBJ databases">
        <title>Nori genome reveals adaptations in red seaweeds to the harsh intertidal environment.</title>
        <authorList>
            <person name="Wang D."/>
            <person name="Mao Y."/>
        </authorList>
    </citation>
    <scope>NUCLEOTIDE SEQUENCE</scope>
    <source>
        <tissue evidence="1">Gametophyte</tissue>
    </source>
</reference>